<evidence type="ECO:0000256" key="4">
    <source>
        <dbReference type="PIRNR" id="PIRNR015894"/>
    </source>
</evidence>
<dbReference type="GO" id="GO:0032259">
    <property type="term" value="P:methylation"/>
    <property type="evidence" value="ECO:0007669"/>
    <property type="project" value="UniProtKB-KW"/>
</dbReference>
<dbReference type="PANTHER" id="PTHR10738:SF0">
    <property type="entry name" value="PROTEIN ARGININE N-METHYLTRANSFERASE 5"/>
    <property type="match status" value="1"/>
</dbReference>
<dbReference type="GO" id="GO:0006355">
    <property type="term" value="P:regulation of DNA-templated transcription"/>
    <property type="evidence" value="ECO:0007669"/>
    <property type="project" value="TreeGrafter"/>
</dbReference>
<evidence type="ECO:0000256" key="1">
    <source>
        <dbReference type="ARBA" id="ARBA00022603"/>
    </source>
</evidence>
<feature type="binding site" evidence="6">
    <location>
        <begin position="504"/>
        <end position="505"/>
    </location>
    <ligand>
        <name>S-adenosyl-L-methionine</name>
        <dbReference type="ChEBI" id="CHEBI:59789"/>
    </ligand>
</feature>
<dbReference type="GO" id="GO:1990463">
    <property type="term" value="C:lateral cortical node"/>
    <property type="evidence" value="ECO:0007669"/>
    <property type="project" value="EnsemblFungi"/>
</dbReference>
<dbReference type="GO" id="GO:0016274">
    <property type="term" value="F:protein-arginine N-methyltransferase activity"/>
    <property type="evidence" value="ECO:0007669"/>
    <property type="project" value="InterPro"/>
</dbReference>
<dbReference type="InterPro" id="IPR029063">
    <property type="entry name" value="SAM-dependent_MTases_sf"/>
</dbReference>
<dbReference type="GO" id="GO:1903360">
    <property type="term" value="P:protein localization to lateral cortical node"/>
    <property type="evidence" value="ECO:0007669"/>
    <property type="project" value="EnsemblFungi"/>
</dbReference>
<dbReference type="InterPro" id="IPR035247">
    <property type="entry name" value="PRMT5_TIM"/>
</dbReference>
<dbReference type="Gene3D" id="3.40.50.150">
    <property type="entry name" value="Vaccinia Virus protein VP39"/>
    <property type="match status" value="1"/>
</dbReference>
<evidence type="ECO:0000256" key="2">
    <source>
        <dbReference type="ARBA" id="ARBA00022679"/>
    </source>
</evidence>
<name>F0X7K3_GROCL</name>
<comment type="similarity">
    <text evidence="4">Belongs to the class I-like SAM-binding methyltransferase superfamily.</text>
</comment>
<keyword evidence="2 4" id="KW-0808">Transferase</keyword>
<dbReference type="GO" id="GO:0071521">
    <property type="term" value="C:Cdc42 GTPase complex"/>
    <property type="evidence" value="ECO:0007669"/>
    <property type="project" value="EnsemblFungi"/>
</dbReference>
<feature type="domain" description="PRMT5 arginine-N-methyltransferase" evidence="8">
    <location>
        <begin position="370"/>
        <end position="561"/>
    </location>
</feature>
<feature type="domain" description="PRMT5 oligomerisation" evidence="10">
    <location>
        <begin position="564"/>
        <end position="780"/>
    </location>
</feature>
<evidence type="ECO:0000313" key="12">
    <source>
        <dbReference type="Proteomes" id="UP000007796"/>
    </source>
</evidence>
<dbReference type="EMBL" id="GL629729">
    <property type="protein sequence ID" value="EFX06655.1"/>
    <property type="molecule type" value="Genomic_DNA"/>
</dbReference>
<dbReference type="PROSITE" id="PS51678">
    <property type="entry name" value="SAM_MT_PRMT"/>
    <property type="match status" value="1"/>
</dbReference>
<dbReference type="GO" id="GO:0005829">
    <property type="term" value="C:cytosol"/>
    <property type="evidence" value="ECO:0007669"/>
    <property type="project" value="TreeGrafter"/>
</dbReference>
<dbReference type="InterPro" id="IPR025799">
    <property type="entry name" value="Arg_MeTrfase"/>
</dbReference>
<dbReference type="GO" id="GO:0051286">
    <property type="term" value="C:cell tip"/>
    <property type="evidence" value="ECO:0007669"/>
    <property type="project" value="EnsemblFungi"/>
</dbReference>
<organism evidence="12">
    <name type="scientific">Grosmannia clavigera (strain kw1407 / UAMH 11150)</name>
    <name type="common">Blue stain fungus</name>
    <name type="synonym">Graphiocladiella clavigera</name>
    <dbReference type="NCBI Taxonomy" id="655863"/>
    <lineage>
        <taxon>Eukaryota</taxon>
        <taxon>Fungi</taxon>
        <taxon>Dikarya</taxon>
        <taxon>Ascomycota</taxon>
        <taxon>Pezizomycotina</taxon>
        <taxon>Sordariomycetes</taxon>
        <taxon>Sordariomycetidae</taxon>
        <taxon>Ophiostomatales</taxon>
        <taxon>Ophiostomataceae</taxon>
        <taxon>Leptographium</taxon>
    </lineage>
</organism>
<reference evidence="11 12" key="1">
    <citation type="journal article" date="2011" name="Proc. Natl. Acad. Sci. U.S.A.">
        <title>Genome and transcriptome analyses of the mountain pine beetle-fungal symbiont Grosmannia clavigera, a lodgepole pine pathogen.</title>
        <authorList>
            <person name="DiGuistini S."/>
            <person name="Wang Y."/>
            <person name="Liao N.Y."/>
            <person name="Taylor G."/>
            <person name="Tanguay P."/>
            <person name="Feau N."/>
            <person name="Henrissat B."/>
            <person name="Chan S.K."/>
            <person name="Hesse-Orce U."/>
            <person name="Alamouti S.M."/>
            <person name="Tsui C.K.M."/>
            <person name="Docking R.T."/>
            <person name="Levasseur A."/>
            <person name="Haridas S."/>
            <person name="Robertson G."/>
            <person name="Birol I."/>
            <person name="Holt R.A."/>
            <person name="Marra M.A."/>
            <person name="Hamelin R.C."/>
            <person name="Hirst M."/>
            <person name="Jones S.J.M."/>
            <person name="Bohlmann J."/>
            <person name="Breuil C."/>
        </authorList>
    </citation>
    <scope>NUCLEOTIDE SEQUENCE [LARGE SCALE GENOMIC DNA]</scope>
    <source>
        <strain evidence="12">kw1407 / UAMH 11150</strain>
    </source>
</reference>
<feature type="binding site" evidence="6">
    <location>
        <position position="477"/>
    </location>
    <ligand>
        <name>S-adenosyl-L-methionine</name>
        <dbReference type="ChEBI" id="CHEBI:59789"/>
    </ligand>
</feature>
<dbReference type="HOGENOM" id="CLU_010247_2_1_1"/>
<dbReference type="GO" id="GO:1903359">
    <property type="term" value="P:lateral cortical node assembly"/>
    <property type="evidence" value="ECO:0007669"/>
    <property type="project" value="EnsemblFungi"/>
</dbReference>
<dbReference type="GO" id="GO:0005634">
    <property type="term" value="C:nucleus"/>
    <property type="evidence" value="ECO:0007669"/>
    <property type="project" value="EnsemblFungi"/>
</dbReference>
<dbReference type="InterPro" id="IPR007857">
    <property type="entry name" value="Arg_MeTrfase_PRMT5"/>
</dbReference>
<dbReference type="InterPro" id="IPR035075">
    <property type="entry name" value="PRMT5"/>
</dbReference>
<evidence type="ECO:0000256" key="3">
    <source>
        <dbReference type="ARBA" id="ARBA00022691"/>
    </source>
</evidence>
<dbReference type="FunFam" id="3.40.50.150:FF:000149">
    <property type="entry name" value="Protein arginine N-methyltransferase"/>
    <property type="match status" value="1"/>
</dbReference>
<dbReference type="STRING" id="655863.F0X7K3"/>
<evidence type="ECO:0000313" key="11">
    <source>
        <dbReference type="EMBL" id="EFX06655.1"/>
    </source>
</evidence>
<feature type="binding site" evidence="6">
    <location>
        <position position="395"/>
    </location>
    <ligand>
        <name>S-adenosyl-L-methionine</name>
        <dbReference type="ChEBI" id="CHEBI:59789"/>
    </ligand>
</feature>
<dbReference type="Pfam" id="PF17286">
    <property type="entry name" value="PRMT5_C"/>
    <property type="match status" value="1"/>
</dbReference>
<feature type="binding site" evidence="6">
    <location>
        <begin position="404"/>
        <end position="405"/>
    </location>
    <ligand>
        <name>S-adenosyl-L-methionine</name>
        <dbReference type="ChEBI" id="CHEBI:59789"/>
    </ligand>
</feature>
<dbReference type="Pfam" id="PF05185">
    <property type="entry name" value="PRMT5"/>
    <property type="match status" value="1"/>
</dbReference>
<dbReference type="AlphaFoldDB" id="F0X7K3"/>
<dbReference type="Gene3D" id="3.20.20.150">
    <property type="entry name" value="Divalent-metal-dependent TIM barrel enzymes"/>
    <property type="match status" value="1"/>
</dbReference>
<accession>F0X7K3</accession>
<dbReference type="Pfam" id="PF17285">
    <property type="entry name" value="PRMT5_TIM"/>
    <property type="match status" value="1"/>
</dbReference>
<proteinExistence type="inferred from homology"/>
<dbReference type="eggNOG" id="KOG0822">
    <property type="taxonomic scope" value="Eukaryota"/>
</dbReference>
<feature type="active site" description="Proton donor/acceptor" evidence="5">
    <location>
        <position position="540"/>
    </location>
</feature>
<feature type="active site" description="Proton donor/acceptor" evidence="5">
    <location>
        <position position="531"/>
    </location>
</feature>
<dbReference type="Gene3D" id="2.70.160.11">
    <property type="entry name" value="Hnrnp arginine n-methyltransferase1"/>
    <property type="match status" value="1"/>
</dbReference>
<dbReference type="GO" id="GO:0061246">
    <property type="term" value="P:establishment or maintenance of bipolar cell polarity regulating cell shape"/>
    <property type="evidence" value="ECO:0007669"/>
    <property type="project" value="EnsemblFungi"/>
</dbReference>
<sequence>MTSSYQWPTFFIGQHDAGRQEPLDDKQYGYLLDAGFSFATAPITNSHFHDRVRKLHKSYLDDVKARNLTDAERANPSFPGPTISTLTDDDTGLFPGRYITSVIACSSAWIDLYSDDPLVANLSRQVLNLEVAYASFCGVRSIIVPGPRADSSGKHVAQYARAIQEALQVANRASLVIQVPMYREPGLEESIETLSGPGAYPEATADQEIDIYGCWDSWHTIRTVCDYNSRLSVAIRIPRRLPEIELQSRWFAEPLQILTFDAAIFQLNASGFPSLGKSHKEMLNRYMRLKMAPWMLVSNGGPDVKELAAAASSNGSNGITLSPNAAEFLTLAEARGSPAAKQKKQGSNDYLSYLKYLERSQEPYSETETSTLTSFQDWLQSPLQPLADNLESATYEVFEGDPVKYVQYEKAITAAMADWKALKRPTSAIPRPGQTESATSTPELVVAVAGAGRGPLVTRVIRASQATGVPVQLWALEKNQNAYVYLLRMNKQVWGGKVHLIKTDMREWAGPVAEGHEATGTTTKVDILVSELLGSFGDNELSPECIDGIQRHIARPHGISIPQSYTAHLSPISYPRVYADLANRSVADENAFETPWVVHLFAIDLVSQKVPGRPRFQEAWEFVHPVRLPVVEDWEAAHGRKKVQTGGGGAMTLSAGLNEHNARHCHLTFVCRPRGVIHGLAGYFESVLYQPAAQDGGPAPVPIEISTRPDRIDQKSKDMISWFPIFFPLKKPMYFPQDAEIEASMWRQTDDTKVWYEWLVEAYVWVGPTTRVKVATSELQSSRKVAFPLSVFSAMMFA</sequence>
<keyword evidence="3 4" id="KW-0949">S-adenosyl-L-methionine</keyword>
<dbReference type="FunCoup" id="F0X7K3">
    <property type="interactions" value="916"/>
</dbReference>
<dbReference type="RefSeq" id="XP_014176137.1">
    <property type="nucleotide sequence ID" value="XM_014320662.1"/>
</dbReference>
<dbReference type="GO" id="GO:2000100">
    <property type="term" value="P:regulation of establishment or maintenance of bipolar cell polarity regulating cell shape"/>
    <property type="evidence" value="ECO:0007669"/>
    <property type="project" value="EnsemblFungi"/>
</dbReference>
<feature type="site" description="Critical for specifying symmetric addition of methyl groups" evidence="7">
    <location>
        <position position="398"/>
    </location>
</feature>
<dbReference type="GeneID" id="25980468"/>
<dbReference type="OrthoDB" id="1368803at2759"/>
<keyword evidence="1 4" id="KW-0489">Methyltransferase</keyword>
<dbReference type="GO" id="GO:0071470">
    <property type="term" value="P:cellular response to osmotic stress"/>
    <property type="evidence" value="ECO:0007669"/>
    <property type="project" value="EnsemblFungi"/>
</dbReference>
<evidence type="ECO:0000259" key="9">
    <source>
        <dbReference type="Pfam" id="PF17285"/>
    </source>
</evidence>
<evidence type="ECO:0000256" key="6">
    <source>
        <dbReference type="PIRSR" id="PIRSR015894-2"/>
    </source>
</evidence>
<dbReference type="Proteomes" id="UP000007796">
    <property type="component" value="Unassembled WGS sequence"/>
</dbReference>
<keyword evidence="12" id="KW-1185">Reference proteome</keyword>
<evidence type="ECO:0000256" key="5">
    <source>
        <dbReference type="PIRSR" id="PIRSR015894-1"/>
    </source>
</evidence>
<dbReference type="InterPro" id="IPR035248">
    <property type="entry name" value="PRMT5_C"/>
</dbReference>
<evidence type="ECO:0000259" key="8">
    <source>
        <dbReference type="Pfam" id="PF05185"/>
    </source>
</evidence>
<evidence type="ECO:0000256" key="7">
    <source>
        <dbReference type="PIRSR" id="PIRSR015894-3"/>
    </source>
</evidence>
<dbReference type="PIRSF" id="PIRSF015894">
    <property type="entry name" value="Skb1_MeTrfase"/>
    <property type="match status" value="1"/>
</dbReference>
<dbReference type="InParanoid" id="F0X7K3"/>
<dbReference type="SUPFAM" id="SSF53335">
    <property type="entry name" value="S-adenosyl-L-methionine-dependent methyltransferases"/>
    <property type="match status" value="1"/>
</dbReference>
<gene>
    <name evidence="11" type="ORF">CMQ_6976</name>
</gene>
<evidence type="ECO:0000259" key="10">
    <source>
        <dbReference type="Pfam" id="PF17286"/>
    </source>
</evidence>
<dbReference type="PANTHER" id="PTHR10738">
    <property type="entry name" value="PROTEIN ARGININE N-METHYLTRANSFERASE 5"/>
    <property type="match status" value="1"/>
</dbReference>
<protein>
    <recommendedName>
        <fullName evidence="4">Protein arginine N-methyltransferase</fullName>
    </recommendedName>
</protein>
<feature type="domain" description="PRMT5 TIM barrel" evidence="9">
    <location>
        <begin position="35"/>
        <end position="359"/>
    </location>
</feature>